<reference evidence="17 18" key="1">
    <citation type="submission" date="2017-09" db="EMBL/GenBank/DDBJ databases">
        <title>Depth-based differentiation of microbial function through sediment-hosted aquifers and enrichment of novel symbionts in the deep terrestrial subsurface.</title>
        <authorList>
            <person name="Probst A.J."/>
            <person name="Ladd B."/>
            <person name="Jarett J.K."/>
            <person name="Geller-Mcgrath D.E."/>
            <person name="Sieber C.M."/>
            <person name="Emerson J.B."/>
            <person name="Anantharaman K."/>
            <person name="Thomas B.C."/>
            <person name="Malmstrom R."/>
            <person name="Stieglmeier M."/>
            <person name="Klingl A."/>
            <person name="Woyke T."/>
            <person name="Ryan C.M."/>
            <person name="Banfield J.F."/>
        </authorList>
    </citation>
    <scope>NUCLEOTIDE SEQUENCE [LARGE SCALE GENOMIC DNA]</scope>
    <source>
        <strain evidence="17">CG11_big_fil_rev_8_21_14_0_20_39_10</strain>
    </source>
</reference>
<dbReference type="EC" id="4.1.1.35" evidence="6"/>
<evidence type="ECO:0000256" key="5">
    <source>
        <dbReference type="ARBA" id="ARBA00007505"/>
    </source>
</evidence>
<dbReference type="Gene3D" id="3.40.50.720">
    <property type="entry name" value="NAD(P)-binding Rossmann-like Domain"/>
    <property type="match status" value="1"/>
</dbReference>
<keyword evidence="7" id="KW-0963">Cytoplasm</keyword>
<evidence type="ECO:0000256" key="15">
    <source>
        <dbReference type="ARBA" id="ARBA00023239"/>
    </source>
</evidence>
<keyword evidence="10" id="KW-0735">Signal-anchor</keyword>
<evidence type="ECO:0000256" key="14">
    <source>
        <dbReference type="ARBA" id="ARBA00023136"/>
    </source>
</evidence>
<keyword evidence="11" id="KW-1133">Transmembrane helix</keyword>
<comment type="subcellular location">
    <subcellularLocation>
        <location evidence="3">Cytoplasm</location>
    </subcellularLocation>
    <subcellularLocation>
        <location evidence="2">Golgi apparatus</location>
        <location evidence="2">Golgi stack membrane</location>
        <topology evidence="2">Single-pass type II membrane protein</topology>
    </subcellularLocation>
</comment>
<name>A0A2M6K7Y2_9BACT</name>
<comment type="caution">
    <text evidence="17">The sequence shown here is derived from an EMBL/GenBank/DDBJ whole genome shotgun (WGS) entry which is preliminary data.</text>
</comment>
<evidence type="ECO:0000313" key="17">
    <source>
        <dbReference type="EMBL" id="PIR12736.1"/>
    </source>
</evidence>
<evidence type="ECO:0000256" key="3">
    <source>
        <dbReference type="ARBA" id="ARBA00004496"/>
    </source>
</evidence>
<keyword evidence="13" id="KW-0333">Golgi apparatus</keyword>
<protein>
    <recommendedName>
        <fullName evidence="6">UDP-glucuronate decarboxylase</fullName>
        <ecNumber evidence="6">4.1.1.35</ecNumber>
    </recommendedName>
</protein>
<dbReference type="PANTHER" id="PTHR43078">
    <property type="entry name" value="UDP-GLUCURONIC ACID DECARBOXYLASE-RELATED"/>
    <property type="match status" value="1"/>
</dbReference>
<evidence type="ECO:0000256" key="1">
    <source>
        <dbReference type="ARBA" id="ARBA00001911"/>
    </source>
</evidence>
<organism evidence="17 18">
    <name type="scientific">Candidatus Falkowbacteria bacterium CG11_big_fil_rev_8_21_14_0_20_39_10</name>
    <dbReference type="NCBI Taxonomy" id="1974570"/>
    <lineage>
        <taxon>Bacteria</taxon>
        <taxon>Candidatus Falkowiibacteriota</taxon>
    </lineage>
</organism>
<dbReference type="UniPathway" id="UPA00796">
    <property type="reaction ID" value="UER00771"/>
</dbReference>
<keyword evidence="9" id="KW-0210">Decarboxylase</keyword>
<keyword evidence="14" id="KW-0472">Membrane</keyword>
<dbReference type="Proteomes" id="UP000230869">
    <property type="component" value="Unassembled WGS sequence"/>
</dbReference>
<dbReference type="GO" id="GO:0005737">
    <property type="term" value="C:cytoplasm"/>
    <property type="evidence" value="ECO:0007669"/>
    <property type="project" value="UniProtKB-SubCell"/>
</dbReference>
<comment type="similarity">
    <text evidence="5">Belongs to the NAD(P)-dependent epimerase/dehydratase family. UDP-glucuronic acid decarboxylase subfamily.</text>
</comment>
<evidence type="ECO:0000256" key="2">
    <source>
        <dbReference type="ARBA" id="ARBA00004447"/>
    </source>
</evidence>
<evidence type="ECO:0000313" key="18">
    <source>
        <dbReference type="Proteomes" id="UP000230869"/>
    </source>
</evidence>
<accession>A0A2M6K7Y2</accession>
<gene>
    <name evidence="17" type="ORF">COV49_04360</name>
</gene>
<evidence type="ECO:0000256" key="8">
    <source>
        <dbReference type="ARBA" id="ARBA00022692"/>
    </source>
</evidence>
<evidence type="ECO:0000259" key="16">
    <source>
        <dbReference type="Pfam" id="PF16363"/>
    </source>
</evidence>
<comment type="pathway">
    <text evidence="4">Nucleotide-sugar biosynthesis; UDP-alpha-D-xylose biosynthesis; UDP-alpha-D-xylose from UDP-alpha-D-glucuronate: step 1/1.</text>
</comment>
<dbReference type="Pfam" id="PF16363">
    <property type="entry name" value="GDP_Man_Dehyd"/>
    <property type="match status" value="1"/>
</dbReference>
<keyword evidence="12" id="KW-0520">NAD</keyword>
<dbReference type="GO" id="GO:0042732">
    <property type="term" value="P:D-xylose metabolic process"/>
    <property type="evidence" value="ECO:0007669"/>
    <property type="project" value="InterPro"/>
</dbReference>
<dbReference type="InterPro" id="IPR016040">
    <property type="entry name" value="NAD(P)-bd_dom"/>
</dbReference>
<evidence type="ECO:0000256" key="9">
    <source>
        <dbReference type="ARBA" id="ARBA00022793"/>
    </source>
</evidence>
<dbReference type="CDD" id="cd05230">
    <property type="entry name" value="UGD_SDR_e"/>
    <property type="match status" value="1"/>
</dbReference>
<dbReference type="FunFam" id="3.40.50.720:FF:000150">
    <property type="entry name" value="UDP-glucuronic acid decarboxylase 6"/>
    <property type="match status" value="1"/>
</dbReference>
<dbReference type="GO" id="GO:0070403">
    <property type="term" value="F:NAD+ binding"/>
    <property type="evidence" value="ECO:0007669"/>
    <property type="project" value="InterPro"/>
</dbReference>
<keyword evidence="8" id="KW-0812">Transmembrane</keyword>
<dbReference type="GO" id="GO:0048040">
    <property type="term" value="F:UDP-glucuronate decarboxylase activity"/>
    <property type="evidence" value="ECO:0007669"/>
    <property type="project" value="UniProtKB-EC"/>
</dbReference>
<evidence type="ECO:0000256" key="6">
    <source>
        <dbReference type="ARBA" id="ARBA00012290"/>
    </source>
</evidence>
<evidence type="ECO:0000256" key="4">
    <source>
        <dbReference type="ARBA" id="ARBA00005100"/>
    </source>
</evidence>
<evidence type="ECO:0000256" key="12">
    <source>
        <dbReference type="ARBA" id="ARBA00023027"/>
    </source>
</evidence>
<comment type="cofactor">
    <cofactor evidence="1">
        <name>NAD(+)</name>
        <dbReference type="ChEBI" id="CHEBI:57540"/>
    </cofactor>
</comment>
<dbReference type="EMBL" id="PCWW01000073">
    <property type="protein sequence ID" value="PIR12736.1"/>
    <property type="molecule type" value="Genomic_DNA"/>
</dbReference>
<keyword evidence="15" id="KW-0456">Lyase</keyword>
<proteinExistence type="inferred from homology"/>
<dbReference type="GO" id="GO:0033320">
    <property type="term" value="P:UDP-D-xylose biosynthetic process"/>
    <property type="evidence" value="ECO:0007669"/>
    <property type="project" value="UniProtKB-UniPathway"/>
</dbReference>
<dbReference type="PANTHER" id="PTHR43078:SF6">
    <property type="entry name" value="UDP-GLUCURONIC ACID DECARBOXYLASE 1"/>
    <property type="match status" value="1"/>
</dbReference>
<dbReference type="InterPro" id="IPR044516">
    <property type="entry name" value="UXS-like"/>
</dbReference>
<evidence type="ECO:0000256" key="10">
    <source>
        <dbReference type="ARBA" id="ARBA00022968"/>
    </source>
</evidence>
<evidence type="ECO:0000256" key="11">
    <source>
        <dbReference type="ARBA" id="ARBA00022989"/>
    </source>
</evidence>
<dbReference type="AlphaFoldDB" id="A0A2M6K7Y2"/>
<evidence type="ECO:0000256" key="13">
    <source>
        <dbReference type="ARBA" id="ARBA00023034"/>
    </source>
</evidence>
<sequence length="310" mass="35328">MKKILVTGGAGFIGSHLCKRLLADGHEVLCVDNFYTGAKDNVLELIENKRFELLRHDITFPLYVEVDQIYNLACPASPVHYQNDPVQTTKVNVHGSINMLGLAERTKARILQASTSEVYGDPEVHPQGESYWGRVNPIGPRSCYDEGKRCAETLFFDYWRQHKLDIKIVRIFNTYGPNMHVNDGRVVSNFIIQALRGEDITIYGDGSQTRSFQYVDDLIEGMIKMMEKDDFIGPVNLGNPAEFSIFDLAEKVKKLIPESKSQIINKPLPQDDPKQRKPDIALAKEKLNWEPKVNLEEGLKKTIEYFRKVL</sequence>
<evidence type="ECO:0000256" key="7">
    <source>
        <dbReference type="ARBA" id="ARBA00022490"/>
    </source>
</evidence>
<dbReference type="InterPro" id="IPR036291">
    <property type="entry name" value="NAD(P)-bd_dom_sf"/>
</dbReference>
<feature type="domain" description="NAD(P)-binding" evidence="16">
    <location>
        <begin position="5"/>
        <end position="302"/>
    </location>
</feature>
<dbReference type="SUPFAM" id="SSF51735">
    <property type="entry name" value="NAD(P)-binding Rossmann-fold domains"/>
    <property type="match status" value="1"/>
</dbReference>